<dbReference type="Proteomes" id="UP000187209">
    <property type="component" value="Unassembled WGS sequence"/>
</dbReference>
<gene>
    <name evidence="1" type="ORF">SteCoe_14671</name>
</gene>
<dbReference type="AlphaFoldDB" id="A0A1R2C5I6"/>
<reference evidence="1 2" key="1">
    <citation type="submission" date="2016-11" db="EMBL/GenBank/DDBJ databases">
        <title>The macronuclear genome of Stentor coeruleus: a giant cell with tiny introns.</title>
        <authorList>
            <person name="Slabodnick M."/>
            <person name="Ruby J.G."/>
            <person name="Reiff S.B."/>
            <person name="Swart E.C."/>
            <person name="Gosai S."/>
            <person name="Prabakaran S."/>
            <person name="Witkowska E."/>
            <person name="Larue G.E."/>
            <person name="Fisher S."/>
            <person name="Freeman R.M."/>
            <person name="Gunawardena J."/>
            <person name="Chu W."/>
            <person name="Stover N.A."/>
            <person name="Gregory B.D."/>
            <person name="Nowacki M."/>
            <person name="Derisi J."/>
            <person name="Roy S.W."/>
            <person name="Marshall W.F."/>
            <person name="Sood P."/>
        </authorList>
    </citation>
    <scope>NUCLEOTIDE SEQUENCE [LARGE SCALE GENOMIC DNA]</scope>
    <source>
        <strain evidence="1">WM001</strain>
    </source>
</reference>
<comment type="caution">
    <text evidence="1">The sequence shown here is derived from an EMBL/GenBank/DDBJ whole genome shotgun (WGS) entry which is preliminary data.</text>
</comment>
<keyword evidence="2" id="KW-1185">Reference proteome</keyword>
<evidence type="ECO:0000313" key="1">
    <source>
        <dbReference type="EMBL" id="OMJ84250.1"/>
    </source>
</evidence>
<sequence length="342" mass="39485">MIEAFIRVKNSKFRSFWTNFKEHITNLLNIESQSSYAESIRIILYLCNNLETLSIESALKALDYYAVQNESSILEHMANFMKVIFYNFFQTNPSIAITQNDLDILSQKLKIFIVVYSNDNILISQTSEPLPAVYLIKYEIDNKIYYGNLIPNEFLDIKNETVIDENCIPIVGINKRNEENYDDKVVVSEDLEGKSLFVDEGENVEVEDDQMNLKNEYEKKLIEYMLEVLGNKILPKECAKKIVKAAEEDGYKDENIDKIKAQIKKKSVGTRYLNYSASKTKCNKCANMLKETFPISLTCKTTSLCVDCIVDNYKNTNITKCADCHRNYTDIELSLINSFCFK</sequence>
<proteinExistence type="predicted"/>
<name>A0A1R2C5I6_9CILI</name>
<accession>A0A1R2C5I6</accession>
<organism evidence="1 2">
    <name type="scientific">Stentor coeruleus</name>
    <dbReference type="NCBI Taxonomy" id="5963"/>
    <lineage>
        <taxon>Eukaryota</taxon>
        <taxon>Sar</taxon>
        <taxon>Alveolata</taxon>
        <taxon>Ciliophora</taxon>
        <taxon>Postciliodesmatophora</taxon>
        <taxon>Heterotrichea</taxon>
        <taxon>Heterotrichida</taxon>
        <taxon>Stentoridae</taxon>
        <taxon>Stentor</taxon>
    </lineage>
</organism>
<protein>
    <submittedName>
        <fullName evidence="1">Uncharacterized protein</fullName>
    </submittedName>
</protein>
<evidence type="ECO:0000313" key="2">
    <source>
        <dbReference type="Proteomes" id="UP000187209"/>
    </source>
</evidence>
<dbReference type="EMBL" id="MPUH01000275">
    <property type="protein sequence ID" value="OMJ84250.1"/>
    <property type="molecule type" value="Genomic_DNA"/>
</dbReference>